<evidence type="ECO:0000313" key="3">
    <source>
        <dbReference type="Proteomes" id="UP000009374"/>
    </source>
</evidence>
<dbReference type="Gene3D" id="2.60.200.40">
    <property type="match status" value="1"/>
</dbReference>
<protein>
    <submittedName>
        <fullName evidence="2">Diacylglycerol kinase, catalytic region</fullName>
    </submittedName>
</protein>
<dbReference type="SUPFAM" id="SSF111331">
    <property type="entry name" value="NAD kinase/diacylglycerol kinase-like"/>
    <property type="match status" value="1"/>
</dbReference>
<dbReference type="Gene3D" id="3.40.50.10330">
    <property type="entry name" value="Probable inorganic polyphosphate/atp-NAD kinase, domain 1"/>
    <property type="match status" value="1"/>
</dbReference>
<dbReference type="InterPro" id="IPR016064">
    <property type="entry name" value="NAD/diacylglycerol_kinase_sf"/>
</dbReference>
<keyword evidence="3" id="KW-1185">Reference proteome</keyword>
<feature type="domain" description="DAGKc" evidence="1">
    <location>
        <begin position="7"/>
        <end position="101"/>
    </location>
</feature>
<reference evidence="2 3" key="1">
    <citation type="journal article" date="2009" name="Appl. Environ. Microbiol.">
        <title>Community genomic and proteomic analyses of chemoautotrophic iron-oxidizing "Leptospirillum rubarum" (Group II) and "Leptospirillum ferrodiazotrophum" (Group III) bacteria in acid mine drainage biofilms.</title>
        <authorList>
            <person name="Goltsman D.S."/>
            <person name="Denef V.J."/>
            <person name="Singer S.W."/>
            <person name="VerBerkmoes N.C."/>
            <person name="Lefsrud M."/>
            <person name="Mueller R.S."/>
            <person name="Dick G.J."/>
            <person name="Sun C.L."/>
            <person name="Wheeler K.E."/>
            <person name="Zemla A."/>
            <person name="Baker B.J."/>
            <person name="Hauser L."/>
            <person name="Land M."/>
            <person name="Shah M.B."/>
            <person name="Thelen M.P."/>
            <person name="Hettich R.L."/>
            <person name="Banfield J.F."/>
        </authorList>
    </citation>
    <scope>NUCLEOTIDE SEQUENCE [LARGE SCALE GENOMIC DNA]</scope>
</reference>
<evidence type="ECO:0000313" key="2">
    <source>
        <dbReference type="EMBL" id="EES51614.1"/>
    </source>
</evidence>
<evidence type="ECO:0000259" key="1">
    <source>
        <dbReference type="Pfam" id="PF00781"/>
    </source>
</evidence>
<dbReference type="GO" id="GO:0016301">
    <property type="term" value="F:kinase activity"/>
    <property type="evidence" value="ECO:0007669"/>
    <property type="project" value="UniProtKB-KW"/>
</dbReference>
<keyword evidence="2" id="KW-0808">Transferase</keyword>
<keyword evidence="2" id="KW-0418">Kinase</keyword>
<sequence>MIPKRPVLLVNPHAGPARARGRIPHLERAFLAAFPQGRILLSSPGAADLRESDLLVVYGGDGTLARLLSLPLSPDLPVLLLPGGTGNVLSRYLAVPFDPARPGEIFSRLGWARPLAFSPGMADSVRFCLMAGAGWDGVAAQRVRGKRRLGPLSYYLAGLAATFSRNLPRISLKIQGNEGRVILREGIVWALISRLPPYFGPFRVPGAGATAETPFMVTLVRDSGLRVPGAFLEMLPGWPSGLFSERLPAREVELCSGSLPQPCDSPGGSTDRVPCQADGEAIPSFSRVRLSPETLALLSFRA</sequence>
<dbReference type="EMBL" id="GG693887">
    <property type="protein sequence ID" value="EES51614.1"/>
    <property type="molecule type" value="Genomic_DNA"/>
</dbReference>
<organism evidence="2 3">
    <name type="scientific">Leptospirillum ferrodiazotrophum</name>
    <dbReference type="NCBI Taxonomy" id="412449"/>
    <lineage>
        <taxon>Bacteria</taxon>
        <taxon>Pseudomonadati</taxon>
        <taxon>Nitrospirota</taxon>
        <taxon>Nitrospiria</taxon>
        <taxon>Nitrospirales</taxon>
        <taxon>Nitrospiraceae</taxon>
        <taxon>Leptospirillum</taxon>
    </lineage>
</organism>
<dbReference type="InterPro" id="IPR017438">
    <property type="entry name" value="ATP-NAD_kinase_N"/>
</dbReference>
<gene>
    <name evidence="2" type="ORF">UBAL3_95680052</name>
</gene>
<dbReference type="Pfam" id="PF00781">
    <property type="entry name" value="DAGK_cat"/>
    <property type="match status" value="1"/>
</dbReference>
<dbReference type="InterPro" id="IPR001206">
    <property type="entry name" value="Diacylglycerol_kinase_cat_dom"/>
</dbReference>
<dbReference type="Proteomes" id="UP000009374">
    <property type="component" value="Unassembled WGS sequence"/>
</dbReference>
<proteinExistence type="predicted"/>
<accession>C6I0F9</accession>
<dbReference type="AlphaFoldDB" id="C6I0F9"/>
<name>C6I0F9_9BACT</name>